<evidence type="ECO:0000313" key="3">
    <source>
        <dbReference type="Proteomes" id="UP000507245"/>
    </source>
</evidence>
<reference evidence="3" key="1">
    <citation type="journal article" date="2020" name="Genome Biol.">
        <title>Gamete binning: chromosome-level and haplotype-resolved genome assembly enabled by high-throughput single-cell sequencing of gamete genomes.</title>
        <authorList>
            <person name="Campoy J.A."/>
            <person name="Sun H."/>
            <person name="Goel M."/>
            <person name="Jiao W.-B."/>
            <person name="Folz-Donahue K."/>
            <person name="Wang N."/>
            <person name="Rubio M."/>
            <person name="Liu C."/>
            <person name="Kukat C."/>
            <person name="Ruiz D."/>
            <person name="Huettel B."/>
            <person name="Schneeberger K."/>
        </authorList>
    </citation>
    <scope>NUCLEOTIDE SEQUENCE [LARGE SCALE GENOMIC DNA]</scope>
    <source>
        <strain evidence="3">cv. Rojo Pasion</strain>
    </source>
</reference>
<feature type="compositionally biased region" description="Polar residues" evidence="1">
    <location>
        <begin position="9"/>
        <end position="18"/>
    </location>
</feature>
<evidence type="ECO:0000313" key="2">
    <source>
        <dbReference type="EMBL" id="CAB4300141.1"/>
    </source>
</evidence>
<dbReference type="Proteomes" id="UP000507245">
    <property type="component" value="Unassembled WGS sequence"/>
</dbReference>
<gene>
    <name evidence="2" type="ORF">ORAREDHAP_LOCUS15090</name>
</gene>
<proteinExistence type="predicted"/>
<protein>
    <submittedName>
        <fullName evidence="2">Uncharacterized protein</fullName>
    </submittedName>
</protein>
<evidence type="ECO:0000256" key="1">
    <source>
        <dbReference type="SAM" id="MobiDB-lite"/>
    </source>
</evidence>
<sequence length="122" mass="13439">MESGGLTPNLPSRTTPPCRTSKDPASFRLAQLQILVLPKTGSQPVLTKLQQRYQLPNTSDSIPSFWPKQRHSPKPLLLTSLRPAQKFIKTPLPNGKGGAELRKCPSKIRHVDPTPILGESKP</sequence>
<keyword evidence="3" id="KW-1185">Reference proteome</keyword>
<organism evidence="2 3">
    <name type="scientific">Prunus armeniaca</name>
    <name type="common">Apricot</name>
    <name type="synonym">Armeniaca vulgaris</name>
    <dbReference type="NCBI Taxonomy" id="36596"/>
    <lineage>
        <taxon>Eukaryota</taxon>
        <taxon>Viridiplantae</taxon>
        <taxon>Streptophyta</taxon>
        <taxon>Embryophyta</taxon>
        <taxon>Tracheophyta</taxon>
        <taxon>Spermatophyta</taxon>
        <taxon>Magnoliopsida</taxon>
        <taxon>eudicotyledons</taxon>
        <taxon>Gunneridae</taxon>
        <taxon>Pentapetalae</taxon>
        <taxon>rosids</taxon>
        <taxon>fabids</taxon>
        <taxon>Rosales</taxon>
        <taxon>Rosaceae</taxon>
        <taxon>Amygdaloideae</taxon>
        <taxon>Amygdaleae</taxon>
        <taxon>Prunus</taxon>
    </lineage>
</organism>
<accession>A0A6J5WIA3</accession>
<name>A0A6J5WIA3_PRUAR</name>
<feature type="region of interest" description="Disordered" evidence="1">
    <location>
        <begin position="1"/>
        <end position="23"/>
    </location>
</feature>
<feature type="region of interest" description="Disordered" evidence="1">
    <location>
        <begin position="88"/>
        <end position="122"/>
    </location>
</feature>
<dbReference type="AlphaFoldDB" id="A0A6J5WIA3"/>
<dbReference type="EMBL" id="CAEKKB010000002">
    <property type="protein sequence ID" value="CAB4300141.1"/>
    <property type="molecule type" value="Genomic_DNA"/>
</dbReference>